<proteinExistence type="predicted"/>
<dbReference type="HOGENOM" id="CLU_134973_15_0_4"/>
<evidence type="ECO:0000313" key="2">
    <source>
        <dbReference type="Proteomes" id="UP000008815"/>
    </source>
</evidence>
<keyword evidence="2" id="KW-1185">Reference proteome</keyword>
<reference evidence="1 2" key="1">
    <citation type="submission" date="2007-04" db="EMBL/GenBank/DDBJ databases">
        <title>Complete genome sequence of Burkholderia multivorans ATCC 17616.</title>
        <authorList>
            <person name="Ohtsubo Y."/>
            <person name="Yamashita A."/>
            <person name="Kurokawa K."/>
            <person name="Takami H."/>
            <person name="Yuhara S."/>
            <person name="Nishiyama E."/>
            <person name="Endo R."/>
            <person name="Miyazaki R."/>
            <person name="Ono A."/>
            <person name="Yano K."/>
            <person name="Ito M."/>
            <person name="Sota M."/>
            <person name="Yuji N."/>
            <person name="Hattori M."/>
            <person name="Tsuda M."/>
        </authorList>
    </citation>
    <scope>NUCLEOTIDE SEQUENCE [LARGE SCALE GENOMIC DNA]</scope>
    <source>
        <strain evidence="2">ATCC 17616 / 249</strain>
    </source>
</reference>
<organism evidence="1 2">
    <name type="scientific">Burkholderia multivorans (strain ATCC 17616 / 249)</name>
    <dbReference type="NCBI Taxonomy" id="395019"/>
    <lineage>
        <taxon>Bacteria</taxon>
        <taxon>Pseudomonadati</taxon>
        <taxon>Pseudomonadota</taxon>
        <taxon>Betaproteobacteria</taxon>
        <taxon>Burkholderiales</taxon>
        <taxon>Burkholderiaceae</taxon>
        <taxon>Burkholderia</taxon>
        <taxon>Burkholderia cepacia complex</taxon>
    </lineage>
</organism>
<dbReference type="Proteomes" id="UP000008815">
    <property type="component" value="Chromosome 1"/>
</dbReference>
<dbReference type="RefSeq" id="WP_012213677.1">
    <property type="nucleotide sequence ID" value="NC_010084.1"/>
</dbReference>
<dbReference type="AlphaFoldDB" id="A0A0H3KDX2"/>
<name>A0A0H3KDX2_BURM1</name>
<dbReference type="KEGG" id="bmj:BMULJ_01233"/>
<dbReference type="Gene3D" id="3.30.70.100">
    <property type="match status" value="1"/>
</dbReference>
<evidence type="ECO:0000313" key="1">
    <source>
        <dbReference type="EMBL" id="BAG43173.1"/>
    </source>
</evidence>
<dbReference type="InterPro" id="IPR036163">
    <property type="entry name" value="HMA_dom_sf"/>
</dbReference>
<dbReference type="STRING" id="395019.BMULJ_01233"/>
<evidence type="ECO:0008006" key="3">
    <source>
        <dbReference type="Google" id="ProtNLM"/>
    </source>
</evidence>
<sequence length="66" mass="7642">MEFLLDHALDDEAARAVKHEIWRVDPDAKVQIDRATSRVTVDSWLFPEEFVVAFEDAGFTVRINDH</sequence>
<accession>A0A0H3KDX2</accession>
<dbReference type="GO" id="GO:0046872">
    <property type="term" value="F:metal ion binding"/>
    <property type="evidence" value="ECO:0007669"/>
    <property type="project" value="InterPro"/>
</dbReference>
<gene>
    <name evidence="1" type="ordered locus">BMULJ_01233</name>
</gene>
<dbReference type="SUPFAM" id="SSF55008">
    <property type="entry name" value="HMA, heavy metal-associated domain"/>
    <property type="match status" value="1"/>
</dbReference>
<protein>
    <recommendedName>
        <fullName evidence="3">Copper chaperone</fullName>
    </recommendedName>
</protein>
<dbReference type="KEGG" id="bmu:Bmul_2010"/>
<dbReference type="EMBL" id="AP009385">
    <property type="protein sequence ID" value="BAG43173.1"/>
    <property type="molecule type" value="Genomic_DNA"/>
</dbReference>